<dbReference type="AlphaFoldDB" id="A0A392PJQ7"/>
<evidence type="ECO:0000313" key="2">
    <source>
        <dbReference type="Proteomes" id="UP000265520"/>
    </source>
</evidence>
<dbReference type="EMBL" id="LXQA010081283">
    <property type="protein sequence ID" value="MCI11729.1"/>
    <property type="molecule type" value="Genomic_DNA"/>
</dbReference>
<comment type="caution">
    <text evidence="1">The sequence shown here is derived from an EMBL/GenBank/DDBJ whole genome shotgun (WGS) entry which is preliminary data.</text>
</comment>
<evidence type="ECO:0000313" key="1">
    <source>
        <dbReference type="EMBL" id="MCI11729.1"/>
    </source>
</evidence>
<reference evidence="1 2" key="1">
    <citation type="journal article" date="2018" name="Front. Plant Sci.">
        <title>Red Clover (Trifolium pratense) and Zigzag Clover (T. medium) - A Picture of Genomic Similarities and Differences.</title>
        <authorList>
            <person name="Dluhosova J."/>
            <person name="Istvanek J."/>
            <person name="Nedelnik J."/>
            <person name="Repkova J."/>
        </authorList>
    </citation>
    <scope>NUCLEOTIDE SEQUENCE [LARGE SCALE GENOMIC DNA]</scope>
    <source>
        <strain evidence="2">cv. 10/8</strain>
        <tissue evidence="1">Leaf</tissue>
    </source>
</reference>
<protein>
    <submittedName>
        <fullName evidence="1">Uncharacterized protein</fullName>
    </submittedName>
</protein>
<feature type="non-terminal residue" evidence="1">
    <location>
        <position position="1"/>
    </location>
</feature>
<proteinExistence type="predicted"/>
<sequence>LSFAVDQLAYSSMATACIITMQDQICLVLCKLHSSSVIWHASAMASFSCSAV</sequence>
<keyword evidence="2" id="KW-1185">Reference proteome</keyword>
<organism evidence="1 2">
    <name type="scientific">Trifolium medium</name>
    <dbReference type="NCBI Taxonomy" id="97028"/>
    <lineage>
        <taxon>Eukaryota</taxon>
        <taxon>Viridiplantae</taxon>
        <taxon>Streptophyta</taxon>
        <taxon>Embryophyta</taxon>
        <taxon>Tracheophyta</taxon>
        <taxon>Spermatophyta</taxon>
        <taxon>Magnoliopsida</taxon>
        <taxon>eudicotyledons</taxon>
        <taxon>Gunneridae</taxon>
        <taxon>Pentapetalae</taxon>
        <taxon>rosids</taxon>
        <taxon>fabids</taxon>
        <taxon>Fabales</taxon>
        <taxon>Fabaceae</taxon>
        <taxon>Papilionoideae</taxon>
        <taxon>50 kb inversion clade</taxon>
        <taxon>NPAAA clade</taxon>
        <taxon>Hologalegina</taxon>
        <taxon>IRL clade</taxon>
        <taxon>Trifolieae</taxon>
        <taxon>Trifolium</taxon>
    </lineage>
</organism>
<accession>A0A392PJQ7</accession>
<name>A0A392PJQ7_9FABA</name>
<dbReference type="Proteomes" id="UP000265520">
    <property type="component" value="Unassembled WGS sequence"/>
</dbReference>